<organism evidence="3 4">
    <name type="scientific">Batrachochytrium salamandrivorans</name>
    <dbReference type="NCBI Taxonomy" id="1357716"/>
    <lineage>
        <taxon>Eukaryota</taxon>
        <taxon>Fungi</taxon>
        <taxon>Fungi incertae sedis</taxon>
        <taxon>Chytridiomycota</taxon>
        <taxon>Chytridiomycota incertae sedis</taxon>
        <taxon>Chytridiomycetes</taxon>
        <taxon>Rhizophydiales</taxon>
        <taxon>Rhizophydiales incertae sedis</taxon>
        <taxon>Batrachochytrium</taxon>
    </lineage>
</organism>
<feature type="region of interest" description="Disordered" evidence="1">
    <location>
        <begin position="278"/>
        <end position="344"/>
    </location>
</feature>
<feature type="compositionally biased region" description="Basic residues" evidence="1">
    <location>
        <begin position="162"/>
        <end position="172"/>
    </location>
</feature>
<proteinExistence type="predicted"/>
<keyword evidence="2" id="KW-0732">Signal</keyword>
<feature type="compositionally biased region" description="Polar residues" evidence="1">
    <location>
        <begin position="49"/>
        <end position="62"/>
    </location>
</feature>
<reference evidence="3 4" key="1">
    <citation type="submission" date="2021-02" db="EMBL/GenBank/DDBJ databases">
        <title>Variation within the Batrachochytrium salamandrivorans European outbreak.</title>
        <authorList>
            <person name="Kelly M."/>
            <person name="Pasmans F."/>
            <person name="Shea T.P."/>
            <person name="Munoz J.F."/>
            <person name="Carranza S."/>
            <person name="Cuomo C.A."/>
            <person name="Martel A."/>
        </authorList>
    </citation>
    <scope>NUCLEOTIDE SEQUENCE [LARGE SCALE GENOMIC DNA]</scope>
    <source>
        <strain evidence="3 4">AMFP18/2</strain>
    </source>
</reference>
<evidence type="ECO:0000313" key="3">
    <source>
        <dbReference type="EMBL" id="KAH6598858.1"/>
    </source>
</evidence>
<dbReference type="Proteomes" id="UP001648503">
    <property type="component" value="Unassembled WGS sequence"/>
</dbReference>
<keyword evidence="4" id="KW-1185">Reference proteome</keyword>
<feature type="region of interest" description="Disordered" evidence="1">
    <location>
        <begin position="33"/>
        <end position="264"/>
    </location>
</feature>
<feature type="compositionally biased region" description="Polar residues" evidence="1">
    <location>
        <begin position="286"/>
        <end position="301"/>
    </location>
</feature>
<dbReference type="EMBL" id="JAFCIX010000093">
    <property type="protein sequence ID" value="KAH6598858.1"/>
    <property type="molecule type" value="Genomic_DNA"/>
</dbReference>
<feature type="compositionally biased region" description="Basic and acidic residues" evidence="1">
    <location>
        <begin position="33"/>
        <end position="47"/>
    </location>
</feature>
<comment type="caution">
    <text evidence="3">The sequence shown here is derived from an EMBL/GenBank/DDBJ whole genome shotgun (WGS) entry which is preliminary data.</text>
</comment>
<feature type="chain" id="PRO_5045279464" evidence="2">
    <location>
        <begin position="20"/>
        <end position="344"/>
    </location>
</feature>
<feature type="signal peptide" evidence="2">
    <location>
        <begin position="1"/>
        <end position="19"/>
    </location>
</feature>
<evidence type="ECO:0000256" key="1">
    <source>
        <dbReference type="SAM" id="MobiDB-lite"/>
    </source>
</evidence>
<feature type="compositionally biased region" description="Basic and acidic residues" evidence="1">
    <location>
        <begin position="317"/>
        <end position="331"/>
    </location>
</feature>
<accession>A0ABQ8FLD1</accession>
<protein>
    <submittedName>
        <fullName evidence="3">Uncharacterized protein</fullName>
    </submittedName>
</protein>
<evidence type="ECO:0000256" key="2">
    <source>
        <dbReference type="SAM" id="SignalP"/>
    </source>
</evidence>
<feature type="compositionally biased region" description="Basic and acidic residues" evidence="1">
    <location>
        <begin position="136"/>
        <end position="161"/>
    </location>
</feature>
<gene>
    <name evidence="3" type="ORF">BASA50_003365</name>
</gene>
<feature type="compositionally biased region" description="Basic and acidic residues" evidence="1">
    <location>
        <begin position="255"/>
        <end position="264"/>
    </location>
</feature>
<evidence type="ECO:0000313" key="4">
    <source>
        <dbReference type="Proteomes" id="UP001648503"/>
    </source>
</evidence>
<sequence>MKLQGVFMIMPLLAAAASGSTIPSTDSYNVQQLEKRGDNDPASKEFTDEGSNGQTGSSSFSGSPHMPQDTFGKWDDESDDESSGDLRLGAEFKGSFNQEGGDKPEEPSFFSRFGQRIQDFFKKDKPKTNGQEELDNALKENRDKQNKVAEDMLKAVKESNQRHSKKHGKKPSKGASNEKHPETQDIVAGGEEKKPEELSNDLDEPRTPQGNFGGWDDESDGSSSSSENLYMPQGNFGGWDDESEESFDAFQRNRGKQDKHDDILKAIDDLRLRRLKRKQDEEANKGASNENLSETQAQEVVQPSAEPEQTNDDDERNDGRHEEKMLVEKSPTKFPKGPWKYSSL</sequence>
<name>A0ABQ8FLD1_9FUNG</name>